<protein>
    <submittedName>
        <fullName evidence="2">Uncharacterized protein</fullName>
    </submittedName>
</protein>
<keyword evidence="1" id="KW-1185">Reference proteome</keyword>
<evidence type="ECO:0000313" key="1">
    <source>
        <dbReference type="Proteomes" id="UP000887565"/>
    </source>
</evidence>
<evidence type="ECO:0000313" key="2">
    <source>
        <dbReference type="WBParaSite" id="nRc.2.0.1.t23183-RA"/>
    </source>
</evidence>
<dbReference type="AlphaFoldDB" id="A0A915J9L9"/>
<proteinExistence type="predicted"/>
<dbReference type="WBParaSite" id="nRc.2.0.1.t23183-RA">
    <property type="protein sequence ID" value="nRc.2.0.1.t23183-RA"/>
    <property type="gene ID" value="nRc.2.0.1.g23183"/>
</dbReference>
<organism evidence="1 2">
    <name type="scientific">Romanomermis culicivorax</name>
    <name type="common">Nematode worm</name>
    <dbReference type="NCBI Taxonomy" id="13658"/>
    <lineage>
        <taxon>Eukaryota</taxon>
        <taxon>Metazoa</taxon>
        <taxon>Ecdysozoa</taxon>
        <taxon>Nematoda</taxon>
        <taxon>Enoplea</taxon>
        <taxon>Dorylaimia</taxon>
        <taxon>Mermithida</taxon>
        <taxon>Mermithoidea</taxon>
        <taxon>Mermithidae</taxon>
        <taxon>Romanomermis</taxon>
    </lineage>
</organism>
<accession>A0A915J9L9</accession>
<name>A0A915J9L9_ROMCU</name>
<reference evidence="2" key="1">
    <citation type="submission" date="2022-11" db="UniProtKB">
        <authorList>
            <consortium name="WormBaseParasite"/>
        </authorList>
    </citation>
    <scope>IDENTIFICATION</scope>
</reference>
<dbReference type="Proteomes" id="UP000887565">
    <property type="component" value="Unplaced"/>
</dbReference>
<sequence>MFDIFLNLPMIDHDLFTTVLAKELIHGFRTRSYLWSFGRDGRTFPDGGQWWDSSGATHEALNCRGPQGQIFKFWKRIRFVIARWWHWWNERFDMGEIITINNCTVLPGESRSTGIDSTSPDLFNSRRDFSEEELDASVFDFDEEINDPSYTENTNALPKFYKTRATKLAANRSRGRPKT</sequence>